<keyword evidence="3" id="KW-0560">Oxidoreductase</keyword>
<dbReference type="InterPro" id="IPR001117">
    <property type="entry name" value="Cu-oxidase_2nd"/>
</dbReference>
<evidence type="ECO:0000259" key="5">
    <source>
        <dbReference type="Pfam" id="PF00394"/>
    </source>
</evidence>
<dbReference type="InterPro" id="IPR011707">
    <property type="entry name" value="Cu-oxidase-like_N"/>
</dbReference>
<accession>A0ABP1RUU6</accession>
<evidence type="ECO:0000256" key="3">
    <source>
        <dbReference type="ARBA" id="ARBA00023002"/>
    </source>
</evidence>
<reference evidence="8 9" key="1">
    <citation type="submission" date="2024-08" db="EMBL/GenBank/DDBJ databases">
        <authorList>
            <person name="Cucini C."/>
            <person name="Frati F."/>
        </authorList>
    </citation>
    <scope>NUCLEOTIDE SEQUENCE [LARGE SCALE GENOMIC DNA]</scope>
</reference>
<dbReference type="Pfam" id="PF07732">
    <property type="entry name" value="Cu-oxidase_3"/>
    <property type="match status" value="1"/>
</dbReference>
<dbReference type="PROSITE" id="PS00080">
    <property type="entry name" value="MULTICOPPER_OXIDASE2"/>
    <property type="match status" value="1"/>
</dbReference>
<evidence type="ECO:0000259" key="7">
    <source>
        <dbReference type="Pfam" id="PF07732"/>
    </source>
</evidence>
<dbReference type="InterPro" id="IPR045087">
    <property type="entry name" value="Cu-oxidase_fam"/>
</dbReference>
<feature type="domain" description="Plastocyanin-like" evidence="7">
    <location>
        <begin position="41"/>
        <end position="157"/>
    </location>
</feature>
<feature type="signal peptide" evidence="4">
    <location>
        <begin position="1"/>
        <end position="22"/>
    </location>
</feature>
<feature type="domain" description="Plastocyanin-like" evidence="6">
    <location>
        <begin position="484"/>
        <end position="600"/>
    </location>
</feature>
<protein>
    <submittedName>
        <fullName evidence="8">Uncharacterized protein</fullName>
    </submittedName>
</protein>
<dbReference type="InterPro" id="IPR008972">
    <property type="entry name" value="Cupredoxin"/>
</dbReference>
<dbReference type="InterPro" id="IPR011706">
    <property type="entry name" value="Cu-oxidase_C"/>
</dbReference>
<keyword evidence="4" id="KW-0732">Signal</keyword>
<evidence type="ECO:0000313" key="8">
    <source>
        <dbReference type="EMBL" id="CAL8136420.1"/>
    </source>
</evidence>
<dbReference type="Pfam" id="PF00394">
    <property type="entry name" value="Cu-oxidase"/>
    <property type="match status" value="1"/>
</dbReference>
<sequence length="638" mass="72617">MKNVFFSLPLSFFFFFLTTFYSQFPLSTCEVRQYTFNISYFSGSPDGVKKDKILGINNQYPGPTLEANQGDILEITVINNIIDGQNTSIHWHGISQRNGSLFEDGTSQISQCPLPAGGNSQVYRFVVEEAGTFWYHSHHFSQYTEGLFGALIVHANKEVYTYDDELTITLSDWYHQTAHENEKWHISCTSRGVPPYPNSGLMNGMGRFRCNATTLNNEGRTYECDTKKQMRPVFHLDYDKTYRIRLVNAAAVAAFNFSIDGHPLQTIEVDGVDVKESPDVIADIVPIAAGQRYSFLFKCGGGVSENSAIINEDGIGEEIKKETYLIRAIVRKESLMLLPGKNINEHTLALMINVTGVIECHKDKESGRKMETSENFSCDQNVPELPEEASTVQWDNDLGRGPLVVPNHFFFFFPAPKSDDKKRVVLDDMNLHPWDGSQAPPTFDKEFVVEVHFEEDRWNVRRGSFNNSPFVLPQHKPLLMTLLDNEPIPDSVFPLEIDDGDVVQVVINNPFYGPHPFHLHGHHFWVVGSGMWGQGNYTDSDGALKWNLTTNGVKRDTVLVQEKSWVVIRFKADNPGVWLFHCHIDWHNLSGMSLVFIEAKEKVRENWKVSEEVKRVCDLHKYINATLEDEPSEDVIRF</sequence>
<evidence type="ECO:0000256" key="2">
    <source>
        <dbReference type="ARBA" id="ARBA00022723"/>
    </source>
</evidence>
<dbReference type="PANTHER" id="PTHR11709:SF511">
    <property type="entry name" value="LACCASE"/>
    <property type="match status" value="1"/>
</dbReference>
<dbReference type="Gene3D" id="2.60.40.420">
    <property type="entry name" value="Cupredoxins - blue copper proteins"/>
    <property type="match status" value="3"/>
</dbReference>
<keyword evidence="9" id="KW-1185">Reference proteome</keyword>
<feature type="chain" id="PRO_5046612221" evidence="4">
    <location>
        <begin position="23"/>
        <end position="638"/>
    </location>
</feature>
<feature type="domain" description="Plastocyanin-like" evidence="5">
    <location>
        <begin position="165"/>
        <end position="299"/>
    </location>
</feature>
<comment type="caution">
    <text evidence="8">The sequence shown here is derived from an EMBL/GenBank/DDBJ whole genome shotgun (WGS) entry which is preliminary data.</text>
</comment>
<evidence type="ECO:0000313" key="9">
    <source>
        <dbReference type="Proteomes" id="UP001642540"/>
    </source>
</evidence>
<dbReference type="Proteomes" id="UP001642540">
    <property type="component" value="Unassembled WGS sequence"/>
</dbReference>
<dbReference type="InterPro" id="IPR002355">
    <property type="entry name" value="Cu_oxidase_Cu_BS"/>
</dbReference>
<keyword evidence="2" id="KW-0479">Metal-binding</keyword>
<gene>
    <name evidence="8" type="ORF">ODALV1_LOCUS26436</name>
</gene>
<name>A0ABP1RUU6_9HEXA</name>
<evidence type="ECO:0000256" key="4">
    <source>
        <dbReference type="SAM" id="SignalP"/>
    </source>
</evidence>
<comment type="similarity">
    <text evidence="1">Belongs to the multicopper oxidase family.</text>
</comment>
<dbReference type="EMBL" id="CAXLJM020000111">
    <property type="protein sequence ID" value="CAL8136420.1"/>
    <property type="molecule type" value="Genomic_DNA"/>
</dbReference>
<proteinExistence type="inferred from homology"/>
<evidence type="ECO:0000259" key="6">
    <source>
        <dbReference type="Pfam" id="PF07731"/>
    </source>
</evidence>
<organism evidence="8 9">
    <name type="scientific">Orchesella dallaii</name>
    <dbReference type="NCBI Taxonomy" id="48710"/>
    <lineage>
        <taxon>Eukaryota</taxon>
        <taxon>Metazoa</taxon>
        <taxon>Ecdysozoa</taxon>
        <taxon>Arthropoda</taxon>
        <taxon>Hexapoda</taxon>
        <taxon>Collembola</taxon>
        <taxon>Entomobryomorpha</taxon>
        <taxon>Entomobryoidea</taxon>
        <taxon>Orchesellidae</taxon>
        <taxon>Orchesellinae</taxon>
        <taxon>Orchesella</taxon>
    </lineage>
</organism>
<dbReference type="InterPro" id="IPR033138">
    <property type="entry name" value="Cu_oxidase_CS"/>
</dbReference>
<dbReference type="PANTHER" id="PTHR11709">
    <property type="entry name" value="MULTI-COPPER OXIDASE"/>
    <property type="match status" value="1"/>
</dbReference>
<dbReference type="PROSITE" id="PS00079">
    <property type="entry name" value="MULTICOPPER_OXIDASE1"/>
    <property type="match status" value="2"/>
</dbReference>
<evidence type="ECO:0000256" key="1">
    <source>
        <dbReference type="ARBA" id="ARBA00010609"/>
    </source>
</evidence>
<dbReference type="Pfam" id="PF07731">
    <property type="entry name" value="Cu-oxidase_2"/>
    <property type="match status" value="1"/>
</dbReference>
<dbReference type="SUPFAM" id="SSF49503">
    <property type="entry name" value="Cupredoxins"/>
    <property type="match status" value="3"/>
</dbReference>